<dbReference type="InterPro" id="IPR004329">
    <property type="entry name" value="CcmE"/>
</dbReference>
<dbReference type="InterPro" id="IPR036127">
    <property type="entry name" value="CcmE-like_sf"/>
</dbReference>
<dbReference type="GO" id="GO:0017003">
    <property type="term" value="P:protein-heme linkage"/>
    <property type="evidence" value="ECO:0007669"/>
    <property type="project" value="InterPro"/>
</dbReference>
<dbReference type="GO" id="GO:0020037">
    <property type="term" value="F:heme binding"/>
    <property type="evidence" value="ECO:0007669"/>
    <property type="project" value="InterPro"/>
</dbReference>
<comment type="subcellular location">
    <subcellularLocation>
        <location evidence="1">Membrane</location>
    </subcellularLocation>
</comment>
<keyword evidence="4" id="KW-1185">Reference proteome</keyword>
<dbReference type="GO" id="GO:0005886">
    <property type="term" value="C:plasma membrane"/>
    <property type="evidence" value="ECO:0007669"/>
    <property type="project" value="InterPro"/>
</dbReference>
<dbReference type="GO" id="GO:0017004">
    <property type="term" value="P:cytochrome complex assembly"/>
    <property type="evidence" value="ECO:0007669"/>
    <property type="project" value="InterPro"/>
</dbReference>
<protein>
    <recommendedName>
        <fullName evidence="5">Cytochrome c-type biogenesis protein CcmE</fullName>
    </recommendedName>
</protein>
<evidence type="ECO:0008006" key="5">
    <source>
        <dbReference type="Google" id="ProtNLM"/>
    </source>
</evidence>
<evidence type="ECO:0000313" key="3">
    <source>
        <dbReference type="EMBL" id="SNQ60620.1"/>
    </source>
</evidence>
<gene>
    <name evidence="3" type="ORF">MNV_1980008</name>
</gene>
<dbReference type="Pfam" id="PF03100">
    <property type="entry name" value="CcmE"/>
    <property type="match status" value="1"/>
</dbReference>
<dbReference type="OrthoDB" id="120603at2157"/>
<name>A0A284VMV4_9EURY</name>
<sequence length="136" mass="14785">MNRKQRNMLGVGIVVILILFLGVQSFSNALSFYYEVDEFVQKADTLDGKIVNVNGTILKGSTVWVPEKALLTFKLADKNSSITVVSNQGMPGNYKEGIPAVVTGIFINGTFEATQVVTKCPSKYGGDLDHGDHNET</sequence>
<proteinExistence type="predicted"/>
<dbReference type="AlphaFoldDB" id="A0A284VMV4"/>
<reference evidence="4" key="1">
    <citation type="submission" date="2017-06" db="EMBL/GenBank/DDBJ databases">
        <authorList>
            <person name="Cremers G."/>
        </authorList>
    </citation>
    <scope>NUCLEOTIDE SEQUENCE [LARGE SCALE GENOMIC DNA]</scope>
</reference>
<dbReference type="EMBL" id="FZMP01000110">
    <property type="protein sequence ID" value="SNQ60620.1"/>
    <property type="molecule type" value="Genomic_DNA"/>
</dbReference>
<dbReference type="Proteomes" id="UP000218615">
    <property type="component" value="Unassembled WGS sequence"/>
</dbReference>
<dbReference type="Gene3D" id="2.40.50.140">
    <property type="entry name" value="Nucleic acid-binding proteins"/>
    <property type="match status" value="1"/>
</dbReference>
<evidence type="ECO:0000313" key="4">
    <source>
        <dbReference type="Proteomes" id="UP000218615"/>
    </source>
</evidence>
<accession>A0A284VMV4</accession>
<keyword evidence="2" id="KW-0472">Membrane</keyword>
<evidence type="ECO:0000256" key="2">
    <source>
        <dbReference type="ARBA" id="ARBA00023136"/>
    </source>
</evidence>
<dbReference type="InterPro" id="IPR012340">
    <property type="entry name" value="NA-bd_OB-fold"/>
</dbReference>
<dbReference type="SUPFAM" id="SSF82093">
    <property type="entry name" value="Heme chaperone CcmE"/>
    <property type="match status" value="1"/>
</dbReference>
<organism evidence="3 4">
    <name type="scientific">Candidatus Methanoperedens nitratireducens</name>
    <dbReference type="NCBI Taxonomy" id="1392998"/>
    <lineage>
        <taxon>Archaea</taxon>
        <taxon>Methanobacteriati</taxon>
        <taxon>Methanobacteriota</taxon>
        <taxon>Stenosarchaea group</taxon>
        <taxon>Methanomicrobia</taxon>
        <taxon>Methanosarcinales</taxon>
        <taxon>ANME-2 cluster</taxon>
        <taxon>Candidatus Methanoperedentaceae</taxon>
        <taxon>Candidatus Methanoperedens</taxon>
    </lineage>
</organism>
<evidence type="ECO:0000256" key="1">
    <source>
        <dbReference type="ARBA" id="ARBA00004370"/>
    </source>
</evidence>
<dbReference type="RefSeq" id="WP_096205034.1">
    <property type="nucleotide sequence ID" value="NZ_FZMP01000110.1"/>
</dbReference>